<comment type="caution">
    <text evidence="2">The sequence shown here is derived from an EMBL/GenBank/DDBJ whole genome shotgun (WGS) entry which is preliminary data.</text>
</comment>
<evidence type="ECO:0000313" key="2">
    <source>
        <dbReference type="EMBL" id="KAL3233684.1"/>
    </source>
</evidence>
<reference evidence="2 3" key="1">
    <citation type="submission" date="2024-05" db="EMBL/GenBank/DDBJ databases">
        <title>Long read based assembly of the Candida bracarensis genome reveals expanded adhesin content.</title>
        <authorList>
            <person name="Marcet-Houben M."/>
            <person name="Ksiezopolska E."/>
            <person name="Gabaldon T."/>
        </authorList>
    </citation>
    <scope>NUCLEOTIDE SEQUENCE [LARGE SCALE GENOMIC DNA]</scope>
    <source>
        <strain evidence="2 3">CBM6</strain>
    </source>
</reference>
<proteinExistence type="predicted"/>
<dbReference type="Proteomes" id="UP001623330">
    <property type="component" value="Unassembled WGS sequence"/>
</dbReference>
<feature type="region of interest" description="Disordered" evidence="1">
    <location>
        <begin position="33"/>
        <end position="91"/>
    </location>
</feature>
<evidence type="ECO:0000256" key="1">
    <source>
        <dbReference type="SAM" id="MobiDB-lite"/>
    </source>
</evidence>
<organism evidence="2 3">
    <name type="scientific">Nakaseomyces bracarensis</name>
    <dbReference type="NCBI Taxonomy" id="273131"/>
    <lineage>
        <taxon>Eukaryota</taxon>
        <taxon>Fungi</taxon>
        <taxon>Dikarya</taxon>
        <taxon>Ascomycota</taxon>
        <taxon>Saccharomycotina</taxon>
        <taxon>Saccharomycetes</taxon>
        <taxon>Saccharomycetales</taxon>
        <taxon>Saccharomycetaceae</taxon>
        <taxon>Nakaseomyces</taxon>
    </lineage>
</organism>
<evidence type="ECO:0000313" key="3">
    <source>
        <dbReference type="Proteomes" id="UP001623330"/>
    </source>
</evidence>
<name>A0ABR4NXU9_9SACH</name>
<keyword evidence="3" id="KW-1185">Reference proteome</keyword>
<accession>A0ABR4NXU9</accession>
<protein>
    <submittedName>
        <fullName evidence="2">Uncharacterized protein</fullName>
    </submittedName>
</protein>
<sequence length="91" mass="10707">MLRQVVASNIAKPITPVVSRLAGVRLYTKDHLKKDQDQYEKQEQKMFDKNKKDLEQFEHGNKKSRDYKAEDLQEKGENARVEQNRPDDGVY</sequence>
<dbReference type="EMBL" id="JBEVYD010000004">
    <property type="protein sequence ID" value="KAL3233684.1"/>
    <property type="molecule type" value="Genomic_DNA"/>
</dbReference>
<gene>
    <name evidence="2" type="ORF">RNJ44_03724</name>
</gene>